<reference evidence="1 2" key="1">
    <citation type="journal article" date="2021" name="ISME J.">
        <title>Genomic evolution of the class Acidithiobacillia: deep-branching Proteobacteria living in extreme acidic conditions.</title>
        <authorList>
            <person name="Moya-Beltran A."/>
            <person name="Beard S."/>
            <person name="Rojas-Villalobos C."/>
            <person name="Issotta F."/>
            <person name="Gallardo Y."/>
            <person name="Ulloa R."/>
            <person name="Giaveno A."/>
            <person name="Degli Esposti M."/>
            <person name="Johnson D.B."/>
            <person name="Quatrini R."/>
        </authorList>
    </citation>
    <scope>NUCLEOTIDE SEQUENCE [LARGE SCALE GENOMIC DNA]</scope>
    <source>
        <strain evidence="1 2">CF3</strain>
    </source>
</reference>
<protein>
    <submittedName>
        <fullName evidence="1">TrbI/VirB10 family protein</fullName>
    </submittedName>
</protein>
<evidence type="ECO:0000313" key="1">
    <source>
        <dbReference type="EMBL" id="XRP73270.1"/>
    </source>
</evidence>
<keyword evidence="2" id="KW-1185">Reference proteome</keyword>
<gene>
    <name evidence="1" type="ORF">HF292_001100</name>
</gene>
<proteinExistence type="predicted"/>
<organism evidence="1 2">
    <name type="scientific">Acidithiobacillus ferruginosus</name>
    <dbReference type="NCBI Taxonomy" id="3063951"/>
    <lineage>
        <taxon>Bacteria</taxon>
        <taxon>Pseudomonadati</taxon>
        <taxon>Pseudomonadota</taxon>
        <taxon>Acidithiobacillia</taxon>
        <taxon>Acidithiobacillales</taxon>
        <taxon>Acidithiobacillaceae</taxon>
        <taxon>Acidithiobacillus</taxon>
    </lineage>
</organism>
<dbReference type="EMBL" id="CP130946">
    <property type="protein sequence ID" value="XRP73270.1"/>
    <property type="molecule type" value="Genomic_DNA"/>
</dbReference>
<sequence>MKSGKDFFSDLFQKKKGLPPAGQQPAVDSSKGPGGQQGPGRQQAPGGQQAPQAGQPGLAPRQGIEVKPDRDQMATRIKRTPLYIAAAVVGLGAYGGYEYLQSHPMFGNTKPQAQAKTIQPASGTGAPAAPAHRKQYHKPTAPGDTSGTPATSPTNSAGGSSQSTHSKASTGPKKNPYATQDAAFASALGTGNAGSGSGEGLAWKTPERAPSAQAPTALSGAALADAEQAAHGARKTKKKASPPLVTRETSPYEILSGSVIPAVLQTGIKSYLPGEITAVVSQNVYSSVNGATLLIPAGARLVGTYDTQTALGINRLAVAWTRIEFPNGTTMNLPGYGGAGGSGYAGFAGEVNDHTWLIFKNALLMSIVDAGMAIASPSTSTSVTGQMSGNVALQDSEQSLAQTFGEAESQLLEKYIDIAPTITIPSGYLFSVVVAHDMVFPGPYDPAMQTGSAGNEPALGPNLNPYGLHPAKGLHPANGLHPAKG</sequence>
<accession>A0ACD5IID8</accession>
<dbReference type="Proteomes" id="UP001196097">
    <property type="component" value="Chromosome"/>
</dbReference>
<name>A0ACD5IID8_9PROT</name>
<evidence type="ECO:0000313" key="2">
    <source>
        <dbReference type="Proteomes" id="UP001196097"/>
    </source>
</evidence>